<dbReference type="GO" id="GO:0030246">
    <property type="term" value="F:carbohydrate binding"/>
    <property type="evidence" value="ECO:0007669"/>
    <property type="project" value="InterPro"/>
</dbReference>
<dbReference type="AlphaFoldDB" id="A0AAW9SL75"/>
<protein>
    <submittedName>
        <fullName evidence="7">Sugar-binding transcriptional regulator</fullName>
    </submittedName>
</protein>
<dbReference type="PANTHER" id="PTHR34294:SF1">
    <property type="entry name" value="TRANSCRIPTIONAL REGULATOR LSRR"/>
    <property type="match status" value="1"/>
</dbReference>
<evidence type="ECO:0000256" key="2">
    <source>
        <dbReference type="ARBA" id="ARBA00023015"/>
    </source>
</evidence>
<dbReference type="SUPFAM" id="SSF88659">
    <property type="entry name" value="Sigma3 and sigma4 domains of RNA polymerase sigma factors"/>
    <property type="match status" value="1"/>
</dbReference>
<keyword evidence="4" id="KW-0804">Transcription</keyword>
<evidence type="ECO:0000256" key="4">
    <source>
        <dbReference type="ARBA" id="ARBA00023163"/>
    </source>
</evidence>
<dbReference type="InterPro" id="IPR013324">
    <property type="entry name" value="RNA_pol_sigma_r3/r4-like"/>
</dbReference>
<organism evidence="7 8">
    <name type="scientific">Ponticoccus litoralis</name>
    <dbReference type="NCBI Taxonomy" id="422297"/>
    <lineage>
        <taxon>Bacteria</taxon>
        <taxon>Pseudomonadati</taxon>
        <taxon>Pseudomonadota</taxon>
        <taxon>Alphaproteobacteria</taxon>
        <taxon>Rhodobacterales</taxon>
        <taxon>Roseobacteraceae</taxon>
        <taxon>Ponticoccus</taxon>
    </lineage>
</organism>
<dbReference type="PANTHER" id="PTHR34294">
    <property type="entry name" value="TRANSCRIPTIONAL REGULATOR-RELATED"/>
    <property type="match status" value="1"/>
</dbReference>
<keyword evidence="8" id="KW-1185">Reference proteome</keyword>
<evidence type="ECO:0000259" key="5">
    <source>
        <dbReference type="Pfam" id="PF04198"/>
    </source>
</evidence>
<gene>
    <name evidence="7" type="ORF">ABFB10_22670</name>
</gene>
<dbReference type="Gene3D" id="1.10.10.60">
    <property type="entry name" value="Homeodomain-like"/>
    <property type="match status" value="1"/>
</dbReference>
<feature type="domain" description="RNA polymerase sigma factor 70 region 4 type 2" evidence="6">
    <location>
        <begin position="16"/>
        <end position="51"/>
    </location>
</feature>
<evidence type="ECO:0000259" key="6">
    <source>
        <dbReference type="Pfam" id="PF08281"/>
    </source>
</evidence>
<keyword evidence="2" id="KW-0805">Transcription regulation</keyword>
<dbReference type="Pfam" id="PF08281">
    <property type="entry name" value="Sigma70_r4_2"/>
    <property type="match status" value="1"/>
</dbReference>
<dbReference type="GO" id="GO:0003677">
    <property type="term" value="F:DNA binding"/>
    <property type="evidence" value="ECO:0007669"/>
    <property type="project" value="UniProtKB-KW"/>
</dbReference>
<dbReference type="InterPro" id="IPR037171">
    <property type="entry name" value="NagB/RpiA_transferase-like"/>
</dbReference>
<dbReference type="GO" id="GO:0006352">
    <property type="term" value="P:DNA-templated transcription initiation"/>
    <property type="evidence" value="ECO:0007669"/>
    <property type="project" value="InterPro"/>
</dbReference>
<evidence type="ECO:0000313" key="7">
    <source>
        <dbReference type="EMBL" id="MEN9063382.1"/>
    </source>
</evidence>
<reference evidence="7 8" key="1">
    <citation type="submission" date="2024-05" db="EMBL/GenBank/DDBJ databases">
        <title>Genome sequence of Ponticoccus litoralis KCCM 90028.</title>
        <authorList>
            <person name="Kim J.M."/>
            <person name="Lee J.K."/>
            <person name="Choi B.J."/>
            <person name="Bayburt H."/>
            <person name="Baek J.H."/>
            <person name="Jeon C.O."/>
        </authorList>
    </citation>
    <scope>NUCLEOTIDE SEQUENCE [LARGE SCALE GENOMIC DNA]</scope>
    <source>
        <strain evidence="7 8">KCCM 90028</strain>
    </source>
</reference>
<comment type="similarity">
    <text evidence="1">Belongs to the SorC transcriptional regulatory family.</text>
</comment>
<dbReference type="EMBL" id="JBDNCH010000004">
    <property type="protein sequence ID" value="MEN9063382.1"/>
    <property type="molecule type" value="Genomic_DNA"/>
</dbReference>
<feature type="domain" description="Sugar-binding" evidence="5">
    <location>
        <begin position="62"/>
        <end position="316"/>
    </location>
</feature>
<name>A0AAW9SL75_9RHOB</name>
<dbReference type="GO" id="GO:0016987">
    <property type="term" value="F:sigma factor activity"/>
    <property type="evidence" value="ECO:0007669"/>
    <property type="project" value="InterPro"/>
</dbReference>
<evidence type="ECO:0000256" key="3">
    <source>
        <dbReference type="ARBA" id="ARBA00023125"/>
    </source>
</evidence>
<dbReference type="InterPro" id="IPR013249">
    <property type="entry name" value="RNA_pol_sigma70_r4_t2"/>
</dbReference>
<dbReference type="Proteomes" id="UP001428774">
    <property type="component" value="Unassembled WGS sequence"/>
</dbReference>
<accession>A0AAW9SL75</accession>
<sequence length="324" mass="35034">MTVPNADPELYRLIAQVLTLHYKDDLPQSEIANQLGLSSAKVNRLIKRGRALGMIKITIESPFLHQIELERALCEKWSLKKAIVVPTVDGNPGMTLDQVGAAVARLLTDTLRDSDTIAISGGKTLSALIQNLTGDHDFDVEVVPMTGCVQGHHYTDVNHIATELANRLSGHATLIHAPLHAETPEERALIMAMRSVRDVMEIVRVADVAVFGLGAVIGTDSTYYDAHPVSPDERARLYDQGVRGELLGHLIDRAGQLSDNALNSRLVALPPDELAKIPVRIGTATGPDKVEPVTAALNGGYLNYLVTDEDTAAAILDQEVQKIA</sequence>
<dbReference type="RefSeq" id="WP_347168466.1">
    <property type="nucleotide sequence ID" value="NZ_JBDNCH010000004.1"/>
</dbReference>
<proteinExistence type="inferred from homology"/>
<dbReference type="InterPro" id="IPR051054">
    <property type="entry name" value="SorC_transcr_regulators"/>
</dbReference>
<evidence type="ECO:0000313" key="8">
    <source>
        <dbReference type="Proteomes" id="UP001428774"/>
    </source>
</evidence>
<dbReference type="SUPFAM" id="SSF100950">
    <property type="entry name" value="NagB/RpiA/CoA transferase-like"/>
    <property type="match status" value="1"/>
</dbReference>
<comment type="caution">
    <text evidence="7">The sequence shown here is derived from an EMBL/GenBank/DDBJ whole genome shotgun (WGS) entry which is preliminary data.</text>
</comment>
<evidence type="ECO:0000256" key="1">
    <source>
        <dbReference type="ARBA" id="ARBA00010466"/>
    </source>
</evidence>
<dbReference type="InterPro" id="IPR007324">
    <property type="entry name" value="Sugar-bd_dom_put"/>
</dbReference>
<keyword evidence="3" id="KW-0238">DNA-binding</keyword>
<dbReference type="Pfam" id="PF04198">
    <property type="entry name" value="Sugar-bind"/>
    <property type="match status" value="1"/>
</dbReference>
<dbReference type="Gene3D" id="3.40.50.1360">
    <property type="match status" value="1"/>
</dbReference>